<gene>
    <name evidence="2" type="ORF">BKA59DRAFT_516426</name>
</gene>
<dbReference type="OrthoDB" id="10560037at2759"/>
<keyword evidence="1" id="KW-0812">Transmembrane</keyword>
<protein>
    <submittedName>
        <fullName evidence="2">Uncharacterized protein</fullName>
    </submittedName>
</protein>
<sequence length="127" mass="14288">MESSPESARPLKRVKYVQQDDTVPVNMTTSDIRGPESMGGPLVTDVPMFDNPWALTTDLSSPSQVLFNIHEDLGTPWPQTFTGEEANLRYSSILTKFLCSLLIYVLAFTPLYSFPNTFLAEPLWDLE</sequence>
<keyword evidence="1" id="KW-0472">Membrane</keyword>
<dbReference type="Proteomes" id="UP000813427">
    <property type="component" value="Unassembled WGS sequence"/>
</dbReference>
<dbReference type="EMBL" id="JAGPXF010000007">
    <property type="protein sequence ID" value="KAH7235899.1"/>
    <property type="molecule type" value="Genomic_DNA"/>
</dbReference>
<feature type="transmembrane region" description="Helical" evidence="1">
    <location>
        <begin position="97"/>
        <end position="114"/>
    </location>
</feature>
<evidence type="ECO:0000313" key="3">
    <source>
        <dbReference type="Proteomes" id="UP000813427"/>
    </source>
</evidence>
<evidence type="ECO:0000256" key="1">
    <source>
        <dbReference type="SAM" id="Phobius"/>
    </source>
</evidence>
<comment type="caution">
    <text evidence="2">The sequence shown here is derived from an EMBL/GenBank/DDBJ whole genome shotgun (WGS) entry which is preliminary data.</text>
</comment>
<accession>A0A8K0W710</accession>
<keyword evidence="1" id="KW-1133">Transmembrane helix</keyword>
<reference evidence="2" key="1">
    <citation type="journal article" date="2021" name="Nat. Commun.">
        <title>Genetic determinants of endophytism in the Arabidopsis root mycobiome.</title>
        <authorList>
            <person name="Mesny F."/>
            <person name="Miyauchi S."/>
            <person name="Thiergart T."/>
            <person name="Pickel B."/>
            <person name="Atanasova L."/>
            <person name="Karlsson M."/>
            <person name="Huettel B."/>
            <person name="Barry K.W."/>
            <person name="Haridas S."/>
            <person name="Chen C."/>
            <person name="Bauer D."/>
            <person name="Andreopoulos W."/>
            <person name="Pangilinan J."/>
            <person name="LaButti K."/>
            <person name="Riley R."/>
            <person name="Lipzen A."/>
            <person name="Clum A."/>
            <person name="Drula E."/>
            <person name="Henrissat B."/>
            <person name="Kohler A."/>
            <person name="Grigoriev I.V."/>
            <person name="Martin F.M."/>
            <person name="Hacquard S."/>
        </authorList>
    </citation>
    <scope>NUCLEOTIDE SEQUENCE</scope>
    <source>
        <strain evidence="2">MPI-SDFR-AT-0068</strain>
    </source>
</reference>
<name>A0A8K0W710_9HYPO</name>
<evidence type="ECO:0000313" key="2">
    <source>
        <dbReference type="EMBL" id="KAH7235899.1"/>
    </source>
</evidence>
<keyword evidence="3" id="KW-1185">Reference proteome</keyword>
<proteinExistence type="predicted"/>
<dbReference type="AlphaFoldDB" id="A0A8K0W710"/>
<organism evidence="2 3">
    <name type="scientific">Fusarium tricinctum</name>
    <dbReference type="NCBI Taxonomy" id="61284"/>
    <lineage>
        <taxon>Eukaryota</taxon>
        <taxon>Fungi</taxon>
        <taxon>Dikarya</taxon>
        <taxon>Ascomycota</taxon>
        <taxon>Pezizomycotina</taxon>
        <taxon>Sordariomycetes</taxon>
        <taxon>Hypocreomycetidae</taxon>
        <taxon>Hypocreales</taxon>
        <taxon>Nectriaceae</taxon>
        <taxon>Fusarium</taxon>
        <taxon>Fusarium tricinctum species complex</taxon>
    </lineage>
</organism>